<reference evidence="1 2" key="1">
    <citation type="submission" date="2019-08" db="EMBL/GenBank/DDBJ databases">
        <authorList>
            <person name="Dhanesh K."/>
            <person name="Kumar G."/>
            <person name="Sasikala C."/>
            <person name="Venkata Ramana C."/>
        </authorList>
    </citation>
    <scope>NUCLEOTIDE SEQUENCE [LARGE SCALE GENOMIC DNA]</scope>
    <source>
        <strain evidence="1 2">JC645</strain>
    </source>
</reference>
<gene>
    <name evidence="1" type="ORF">FYK55_12520</name>
</gene>
<dbReference type="EMBL" id="VWOX01000006">
    <property type="protein sequence ID" value="KAA5543104.1"/>
    <property type="molecule type" value="Genomic_DNA"/>
</dbReference>
<keyword evidence="2" id="KW-1185">Reference proteome</keyword>
<sequence length="249" mass="25847">MRSILNRGIERSSFAAVLVPFTVAAVVVFASQSAVAGMMGATLTGDARYQSDPGAEVANLQVDVAIDWVDGTNIANWMVSIVGPVDSMGDVPERIKIGSFYANLSDDIDINDIDFLVSQPAGWTITKSYTGNPGAGGGQISFDFAAADAPGGGNNPVNVLTPLKFTSTINGGGVWNEDIFLNAESTSGAEDSGQLGAHIQGIVGVQTSGFVFGDYAKVTPAPDPVPEPSSLAVFGCLAVFAAGRRRRRE</sequence>
<name>A0A5M6D6E9_9BACT</name>
<dbReference type="AlphaFoldDB" id="A0A5M6D6E9"/>
<dbReference type="Proteomes" id="UP000324479">
    <property type="component" value="Unassembled WGS sequence"/>
</dbReference>
<organism evidence="1 2">
    <name type="scientific">Roseiconus nitratireducens</name>
    <dbReference type="NCBI Taxonomy" id="2605748"/>
    <lineage>
        <taxon>Bacteria</taxon>
        <taxon>Pseudomonadati</taxon>
        <taxon>Planctomycetota</taxon>
        <taxon>Planctomycetia</taxon>
        <taxon>Pirellulales</taxon>
        <taxon>Pirellulaceae</taxon>
        <taxon>Roseiconus</taxon>
    </lineage>
</organism>
<dbReference type="RefSeq" id="WP_150076768.1">
    <property type="nucleotide sequence ID" value="NZ_VWOX01000006.1"/>
</dbReference>
<dbReference type="InterPro" id="IPR013424">
    <property type="entry name" value="Ice-binding_C"/>
</dbReference>
<accession>A0A5M6D6E9</accession>
<evidence type="ECO:0000313" key="2">
    <source>
        <dbReference type="Proteomes" id="UP000324479"/>
    </source>
</evidence>
<evidence type="ECO:0000313" key="1">
    <source>
        <dbReference type="EMBL" id="KAA5543104.1"/>
    </source>
</evidence>
<dbReference type="NCBIfam" id="TIGR02595">
    <property type="entry name" value="PEP_CTERM"/>
    <property type="match status" value="1"/>
</dbReference>
<comment type="caution">
    <text evidence="1">The sequence shown here is derived from an EMBL/GenBank/DDBJ whole genome shotgun (WGS) entry which is preliminary data.</text>
</comment>
<proteinExistence type="predicted"/>
<protein>
    <submittedName>
        <fullName evidence="1">PEP-CTERM sorting domain-containing protein</fullName>
    </submittedName>
</protein>